<feature type="compositionally biased region" description="Low complexity" evidence="1">
    <location>
        <begin position="1647"/>
        <end position="1661"/>
    </location>
</feature>
<sequence length="1817" mass="199849">MGNEMSQFLTRSEEIHEIESSFKVDVKAIVEMGENGTEIVSIIGAIKDAASGGLLGDDRIKKAVVQEAWKIYYAGLDNRTKRIERIKELASVMGHKIMDKLYDVDLGSDGAFFDLTSEEPGVFELEMGHSEMTRNYEFRSEEQIDESDSLLNDSHSIEDDVYGQYVVKITNAINAQKDQILEIIRRNAGQGKLADFIKQNSDSISSEIASIKLISRSLKTGLSFGDIKDAVNRTLRAEPTQIASQIVSGELDVVANQVFGAIAEHKKKTAKADINEKDKALEQIRTTIVRMVPQAIIEENSGTIAEEIVKIESIAQAIETPVTPEGVQLSLGLMRASIQYILIKEVELIQSVLSVDSSEQISELVKAISSELYSCIYNAKFGLVISGIITDNADEIAGRSKHYGPSADTIQENVQKKVFTEIIHGFKRRRYMLVALADSIAHSIVKRLGTIEYLQSSILNIMSQSITEIILENVGIIAGYASDVITETTIQSNVQKYVKKRIAYKIEEIRYKIGKSVVVDLTNQQHCGQGYEVIVVDNKPGSAGLNPVTGGGNFKIQVKKLNCSGAQPTLKEYTCYTHTIPNLTGSTEYPLIGRLKLYICQNHYLSTYDKGGSTMLPIYYDPNDREVKVYFYCNGGTSRENPDKVPLLAEYNGNHYKPSSRDGYFTQWVLIHDIGTKSQITSKLDEINKILNEVDISHTSPTSYGLTKPKQAMQGLNQNFCDRITVKRENSHSEHYLMVTHSTDNKGPVGDFYTGKTKISGIKLDSSTRCNKVEVYYRATDIRCNNPLLVCITSQNLETGSAGKKWFSRSGVDVTRWNENKEHWKFETPAKIKEQLDSIYGRMSNYLFLDIYKQSEYSGLVQQGTKDIKKPVGTIVVVKGLGEDTYKPKNYRYYKHVLSTYYTSNKEDVSKFDLKDQGDNITLQLRIQLDKNNYLYLLGKDGVNLLTTPLTYGNRDSGNTNKDPYVYFFESTRTGSYSDNTDKVPLILKFGEKYFGPIDKENYFKTWKEYDLNTYNTRAHEKDKIKVVLNKITRLLNLIDLQQTTTDYGDIERPGEGSHNPLGARKRVSVTKGNLTEYNTVIHSTANTGCVGTVYYGDQELLVVQDQGGDSDTKWSQYIETEIGTGPRATDIYNTLTAYYHHSDINCKKPLLIGISGTETYDLYYERKELADNYKWVKVTEDLKGHQIIDKVNKIFYDFTKSIVLQVQQRPTICSIRKQYELKLVKNYEAGTPDHDHGSGRIEVENDKKCSVGPSYKCIKHTISMNVLISSEVSGIRFYLGDDEIETFKDLQGREPISVFYQQGKNDIHIYLQDKGNVPLMFLYNTQFFKPMSKSNYFKKWVIDTSISNNSHPQPEKLDSINTMLNEVDLQQTGNGGSGGQYGLEKPRDATGLDKFNENRITVTQDAQVTGDSKSTYVTVTHTTVNGHNIGSIKALGSCKFDNQHTQTLADKEHNKAVAVYASGYTNSLQNHNPKLVLICSTSGLGSGGKSTVLGYYNLSNVDEGKCGEPYKFKMIESGFNLDEITSRETIQVKCASLVAILESIGVLAPEAQVNPALSTEPVTTEALGSEEDNLQDEELPDTFGQQERQDDRPKVSLLGGDSDGLGGSPSVDLGAKASDGDPGSVGPAGKDGLLQPFTSDSHTEPTASSSTSDHSDTSATRLKGQELRTLGDGGGPSTSSGSEASNRRTSEGGENGTPRSSSHEEGPNRDRGEAGSPGPTGPSGDKGNLAGGGGGSSGSDAASSSKDFGQQIKEAFESAIEYAQENPGIVGGGGAAAGVGVIGTAGAVIYKKCIVGSAVAAGKAAAKVAAAAASGM</sequence>
<feature type="compositionally biased region" description="Basic and acidic residues" evidence="1">
    <location>
        <begin position="1702"/>
        <end position="1714"/>
    </location>
</feature>
<evidence type="ECO:0000256" key="1">
    <source>
        <dbReference type="SAM" id="MobiDB-lite"/>
    </source>
</evidence>
<dbReference type="Proteomes" id="UP000244811">
    <property type="component" value="Chromosome 3"/>
</dbReference>
<feature type="compositionally biased region" description="Low complexity" evidence="1">
    <location>
        <begin position="1739"/>
        <end position="1748"/>
    </location>
</feature>
<protein>
    <submittedName>
        <fullName evidence="2">Uncharacterized protein</fullName>
    </submittedName>
</protein>
<feature type="region of interest" description="Disordered" evidence="1">
    <location>
        <begin position="1561"/>
        <end position="1748"/>
    </location>
</feature>
<evidence type="ECO:0000313" key="2">
    <source>
        <dbReference type="EMBL" id="UKK01493.2"/>
    </source>
</evidence>
<gene>
    <name evidence="2" type="ORF">MACK_002308</name>
</gene>
<organism evidence="2 3">
    <name type="scientific">Theileria orientalis</name>
    <dbReference type="NCBI Taxonomy" id="68886"/>
    <lineage>
        <taxon>Eukaryota</taxon>
        <taxon>Sar</taxon>
        <taxon>Alveolata</taxon>
        <taxon>Apicomplexa</taxon>
        <taxon>Aconoidasida</taxon>
        <taxon>Piroplasmida</taxon>
        <taxon>Theileriidae</taxon>
        <taxon>Theileria</taxon>
    </lineage>
</organism>
<name>A0A976MBV1_THEOR</name>
<dbReference type="EMBL" id="CP056070">
    <property type="protein sequence ID" value="UKK01493.2"/>
    <property type="molecule type" value="Genomic_DNA"/>
</dbReference>
<reference evidence="2" key="1">
    <citation type="submission" date="2022-07" db="EMBL/GenBank/DDBJ databases">
        <title>Evaluation of T. orientalis genome assembly methods using nanopore sequencing and analysis of variation between genomes.</title>
        <authorList>
            <person name="Yam J."/>
            <person name="Micallef M.L."/>
            <person name="Liu M."/>
            <person name="Djordjevic S.P."/>
            <person name="Bogema D.R."/>
            <person name="Jenkins C."/>
        </authorList>
    </citation>
    <scope>NUCLEOTIDE SEQUENCE</scope>
    <source>
        <strain evidence="2">Goon Nure</strain>
    </source>
</reference>
<evidence type="ECO:0000313" key="3">
    <source>
        <dbReference type="Proteomes" id="UP000244811"/>
    </source>
</evidence>
<proteinExistence type="predicted"/>
<feature type="compositionally biased region" description="Acidic residues" evidence="1">
    <location>
        <begin position="1569"/>
        <end position="1581"/>
    </location>
</feature>
<accession>A0A976MBV1</accession>